<feature type="compositionally biased region" description="Basic and acidic residues" evidence="4">
    <location>
        <begin position="313"/>
        <end position="334"/>
    </location>
</feature>
<dbReference type="Gene3D" id="3.40.50.300">
    <property type="entry name" value="P-loop containing nucleotide triphosphate hydrolases"/>
    <property type="match status" value="1"/>
</dbReference>
<sequence length="342" mass="36517">MAPHKSTLDSQSALFVQALRAGLNGNPDRMHAELAQVLRRPPTALATNPALLEGLHAAVATNKTTRGTAKFTTLPPTVLLSDAPSCITTVDVKDVITPAFDTGTADALNDIVSEHRSEYLKAQGIPPTRALLLTGDPGTGKTAAARWLAAQLDKPLLALDIATTMTKELGGSGKNLAAAIEYASHAEAVLFIDEFDAIASARSSSSDIGEVRRIVNVLLIALDNWPADHLLIAATNFPELLDPAIRRRFEVAITVPKPDNSARQRIWAIYLPMLSKTETGKLATDSDGWTGSDIATHALRIRRTAGLRGRQPNIDDARAHLKDHRPAPKADQHDSGASPSEA</sequence>
<organism evidence="6 7">
    <name type="scientific">Mycobacteroides abscessus</name>
    <dbReference type="NCBI Taxonomy" id="36809"/>
    <lineage>
        <taxon>Bacteria</taxon>
        <taxon>Bacillati</taxon>
        <taxon>Actinomycetota</taxon>
        <taxon>Actinomycetes</taxon>
        <taxon>Mycobacteriales</taxon>
        <taxon>Mycobacteriaceae</taxon>
        <taxon>Mycobacteroides</taxon>
    </lineage>
</organism>
<dbReference type="PANTHER" id="PTHR23073">
    <property type="entry name" value="26S PROTEASOME REGULATORY SUBUNIT"/>
    <property type="match status" value="1"/>
</dbReference>
<evidence type="ECO:0000313" key="6">
    <source>
        <dbReference type="EMBL" id="CPV66913.1"/>
    </source>
</evidence>
<feature type="region of interest" description="Disordered" evidence="4">
    <location>
        <begin position="305"/>
        <end position="342"/>
    </location>
</feature>
<evidence type="ECO:0000256" key="2">
    <source>
        <dbReference type="ARBA" id="ARBA00022741"/>
    </source>
</evidence>
<dbReference type="RefSeq" id="WP_052619134.1">
    <property type="nucleotide sequence ID" value="NZ_CSWP01000009.1"/>
</dbReference>
<evidence type="ECO:0000256" key="3">
    <source>
        <dbReference type="ARBA" id="ARBA00022840"/>
    </source>
</evidence>
<dbReference type="InterPro" id="IPR003959">
    <property type="entry name" value="ATPase_AAA_core"/>
</dbReference>
<dbReference type="Pfam" id="PF00004">
    <property type="entry name" value="AAA"/>
    <property type="match status" value="1"/>
</dbReference>
<dbReference type="EC" id="3.4.24.-" evidence="6"/>
<dbReference type="CDD" id="cd19481">
    <property type="entry name" value="RecA-like_protease"/>
    <property type="match status" value="1"/>
</dbReference>
<dbReference type="InterPro" id="IPR027417">
    <property type="entry name" value="P-loop_NTPase"/>
</dbReference>
<dbReference type="InterPro" id="IPR050221">
    <property type="entry name" value="26S_Proteasome_ATPase"/>
</dbReference>
<name>A0A0U0ZSL1_9MYCO</name>
<dbReference type="SMART" id="SM00382">
    <property type="entry name" value="AAA"/>
    <property type="match status" value="1"/>
</dbReference>
<dbReference type="GO" id="GO:0016887">
    <property type="term" value="F:ATP hydrolysis activity"/>
    <property type="evidence" value="ECO:0007669"/>
    <property type="project" value="InterPro"/>
</dbReference>
<dbReference type="EMBL" id="CSWP01000009">
    <property type="protein sequence ID" value="CPV66913.1"/>
    <property type="molecule type" value="Genomic_DNA"/>
</dbReference>
<evidence type="ECO:0000259" key="5">
    <source>
        <dbReference type="SMART" id="SM00382"/>
    </source>
</evidence>
<dbReference type="Proteomes" id="UP000045782">
    <property type="component" value="Unassembled WGS sequence"/>
</dbReference>
<reference evidence="6 7" key="1">
    <citation type="submission" date="2015-03" db="EMBL/GenBank/DDBJ databases">
        <authorList>
            <person name="Murphy D."/>
        </authorList>
    </citation>
    <scope>NUCLEOTIDE SEQUENCE [LARGE SCALE GENOMIC DNA]</scope>
    <source>
        <strain evidence="6 7">PAP088</strain>
    </source>
</reference>
<gene>
    <name evidence="6" type="primary">ftsH_2</name>
    <name evidence="6" type="ORF">ERS075579_04109</name>
</gene>
<keyword evidence="3" id="KW-0067">ATP-binding</keyword>
<dbReference type="InterPro" id="IPR003593">
    <property type="entry name" value="AAA+_ATPase"/>
</dbReference>
<keyword evidence="2" id="KW-0547">Nucleotide-binding</keyword>
<dbReference type="GO" id="GO:0005524">
    <property type="term" value="F:ATP binding"/>
    <property type="evidence" value="ECO:0007669"/>
    <property type="project" value="UniProtKB-KW"/>
</dbReference>
<evidence type="ECO:0000256" key="1">
    <source>
        <dbReference type="ARBA" id="ARBA00006914"/>
    </source>
</evidence>
<keyword evidence="6" id="KW-0378">Hydrolase</keyword>
<dbReference type="SUPFAM" id="SSF52540">
    <property type="entry name" value="P-loop containing nucleoside triphosphate hydrolases"/>
    <property type="match status" value="1"/>
</dbReference>
<comment type="similarity">
    <text evidence="1">Belongs to the AAA ATPase family.</text>
</comment>
<dbReference type="AlphaFoldDB" id="A0A0U0ZSL1"/>
<proteinExistence type="inferred from homology"/>
<feature type="domain" description="AAA+ ATPase" evidence="5">
    <location>
        <begin position="127"/>
        <end position="259"/>
    </location>
</feature>
<evidence type="ECO:0000313" key="7">
    <source>
        <dbReference type="Proteomes" id="UP000045782"/>
    </source>
</evidence>
<evidence type="ECO:0000256" key="4">
    <source>
        <dbReference type="SAM" id="MobiDB-lite"/>
    </source>
</evidence>
<protein>
    <submittedName>
        <fullName evidence="6">ATPase central domain-containing protein</fullName>
        <ecNumber evidence="6">3.4.24.-</ecNumber>
    </submittedName>
</protein>
<accession>A0A0U0ZSL1</accession>